<gene>
    <name evidence="1" type="ORF">RBEAN4_0662</name>
</gene>
<name>A0A0F3QC01_RICBE</name>
<keyword evidence="2" id="KW-1185">Reference proteome</keyword>
<sequence>MPCMSFLLKACLRRSIFPSLRGNYEVIDEAIQLKNANL</sequence>
<dbReference type="EMBL" id="LAOI01000001">
    <property type="protein sequence ID" value="KJV89681.1"/>
    <property type="molecule type" value="Genomic_DNA"/>
</dbReference>
<comment type="caution">
    <text evidence="1">The sequence shown here is derived from an EMBL/GenBank/DDBJ whole genome shotgun (WGS) entry which is preliminary data.</text>
</comment>
<evidence type="ECO:0000313" key="2">
    <source>
        <dbReference type="Proteomes" id="UP000033661"/>
    </source>
</evidence>
<dbReference type="AlphaFoldDB" id="A0A0F3QC01"/>
<protein>
    <submittedName>
        <fullName evidence="1">Uncharacterized protein</fullName>
    </submittedName>
</protein>
<accession>A0A0F3QC01</accession>
<dbReference type="Proteomes" id="UP000033661">
    <property type="component" value="Unassembled WGS sequence"/>
</dbReference>
<reference evidence="1 2" key="1">
    <citation type="submission" date="2015-02" db="EMBL/GenBank/DDBJ databases">
        <title>Genome Sequencing of Rickettsiales.</title>
        <authorList>
            <person name="Daugherty S.C."/>
            <person name="Su Q."/>
            <person name="Abolude K."/>
            <person name="Beier-Sexton M."/>
            <person name="Carlyon J.A."/>
            <person name="Carter R."/>
            <person name="Day N.P."/>
            <person name="Dumler S.J."/>
            <person name="Dyachenko V."/>
            <person name="Godinez A."/>
            <person name="Kurtti T.J."/>
            <person name="Lichay M."/>
            <person name="Mullins K.E."/>
            <person name="Ott S."/>
            <person name="Pappas-Brown V."/>
            <person name="Paris D.H."/>
            <person name="Patel P."/>
            <person name="Richards A.L."/>
            <person name="Sadzewicz L."/>
            <person name="Sears K."/>
            <person name="Seidman D."/>
            <person name="Sengamalay N."/>
            <person name="Stenos J."/>
            <person name="Tallon L.J."/>
            <person name="Vincent G."/>
            <person name="Fraser C.M."/>
            <person name="Munderloh U."/>
            <person name="Dunning-Hotopp J.C."/>
        </authorList>
    </citation>
    <scope>NUCLEOTIDE SEQUENCE [LARGE SCALE GENOMIC DNA]</scope>
    <source>
        <strain evidence="1 2">RML An4</strain>
    </source>
</reference>
<evidence type="ECO:0000313" key="1">
    <source>
        <dbReference type="EMBL" id="KJV89681.1"/>
    </source>
</evidence>
<proteinExistence type="predicted"/>
<organism evidence="1 2">
    <name type="scientific">Rickettsia bellii str. RML An4</name>
    <dbReference type="NCBI Taxonomy" id="1359193"/>
    <lineage>
        <taxon>Bacteria</taxon>
        <taxon>Pseudomonadati</taxon>
        <taxon>Pseudomonadota</taxon>
        <taxon>Alphaproteobacteria</taxon>
        <taxon>Rickettsiales</taxon>
        <taxon>Rickettsiaceae</taxon>
        <taxon>Rickettsieae</taxon>
        <taxon>Rickettsia</taxon>
        <taxon>belli group</taxon>
    </lineage>
</organism>
<dbReference type="PATRIC" id="fig|1359193.3.peg.645"/>